<gene>
    <name evidence="2" type="ORF">GX859_07170</name>
</gene>
<proteinExistence type="predicted"/>
<protein>
    <recommendedName>
        <fullName evidence="1">SCP domain-containing protein</fullName>
    </recommendedName>
</protein>
<name>A0A7X6PN97_9CORY</name>
<evidence type="ECO:0000313" key="3">
    <source>
        <dbReference type="Proteomes" id="UP000557899"/>
    </source>
</evidence>
<dbReference type="AlphaFoldDB" id="A0A7X6PN97"/>
<dbReference type="Pfam" id="PF00188">
    <property type="entry name" value="CAP"/>
    <property type="match status" value="1"/>
</dbReference>
<accession>A0A7X6PN97</accession>
<feature type="domain" description="SCP" evidence="1">
    <location>
        <begin position="65"/>
        <end position="157"/>
    </location>
</feature>
<sequence length="167" mass="17649">MKDLLSNAGVLLTVASLIMSLLLAFTPGGPASDDPGDAGEDIGYVVPDAETQAKLSTIHDELVFAVNALRAKEHVLTLTLDAHMERAAQRHAQKVAVLGTHVDSPNNVTLLQHSLPLEAASGHAFMEAWLHSAPHTAVLIDPRYSFHGAGVAVGHGRVWVTLQLSAS</sequence>
<dbReference type="Proteomes" id="UP000557899">
    <property type="component" value="Unassembled WGS sequence"/>
</dbReference>
<reference evidence="2 3" key="1">
    <citation type="journal article" date="2020" name="Biotechnol. Biofuels">
        <title>New insights from the biogas microbiome by comprehensive genome-resolved metagenomics of nearly 1600 species originating from multiple anaerobic digesters.</title>
        <authorList>
            <person name="Campanaro S."/>
            <person name="Treu L."/>
            <person name="Rodriguez-R L.M."/>
            <person name="Kovalovszki A."/>
            <person name="Ziels R.M."/>
            <person name="Maus I."/>
            <person name="Zhu X."/>
            <person name="Kougias P.G."/>
            <person name="Basile A."/>
            <person name="Luo G."/>
            <person name="Schluter A."/>
            <person name="Konstantinidis K.T."/>
            <person name="Angelidaki I."/>
        </authorList>
    </citation>
    <scope>NUCLEOTIDE SEQUENCE [LARGE SCALE GENOMIC DNA]</scope>
    <source>
        <strain evidence="2">AS15tlH2ME_198</strain>
    </source>
</reference>
<dbReference type="InterPro" id="IPR035940">
    <property type="entry name" value="CAP_sf"/>
</dbReference>
<dbReference type="InterPro" id="IPR014044">
    <property type="entry name" value="CAP_dom"/>
</dbReference>
<evidence type="ECO:0000313" key="2">
    <source>
        <dbReference type="EMBL" id="NLA56061.1"/>
    </source>
</evidence>
<organism evidence="2 3">
    <name type="scientific">Corynebacterium humireducens</name>
    <dbReference type="NCBI Taxonomy" id="1223514"/>
    <lineage>
        <taxon>Bacteria</taxon>
        <taxon>Bacillati</taxon>
        <taxon>Actinomycetota</taxon>
        <taxon>Actinomycetes</taxon>
        <taxon>Mycobacteriales</taxon>
        <taxon>Corynebacteriaceae</taxon>
        <taxon>Corynebacterium</taxon>
    </lineage>
</organism>
<evidence type="ECO:0000259" key="1">
    <source>
        <dbReference type="Pfam" id="PF00188"/>
    </source>
</evidence>
<dbReference type="EMBL" id="JAAZHI010000145">
    <property type="protein sequence ID" value="NLA56061.1"/>
    <property type="molecule type" value="Genomic_DNA"/>
</dbReference>
<dbReference type="SUPFAM" id="SSF55797">
    <property type="entry name" value="PR-1-like"/>
    <property type="match status" value="1"/>
</dbReference>
<comment type="caution">
    <text evidence="2">The sequence shown here is derived from an EMBL/GenBank/DDBJ whole genome shotgun (WGS) entry which is preliminary data.</text>
</comment>
<dbReference type="Gene3D" id="3.40.33.10">
    <property type="entry name" value="CAP"/>
    <property type="match status" value="1"/>
</dbReference>